<dbReference type="Gene3D" id="1.10.510.10">
    <property type="entry name" value="Transferase(Phosphotransferase) domain 1"/>
    <property type="match status" value="1"/>
</dbReference>
<dbReference type="InterPro" id="IPR011009">
    <property type="entry name" value="Kinase-like_dom_sf"/>
</dbReference>
<dbReference type="GO" id="GO:0005524">
    <property type="term" value="F:ATP binding"/>
    <property type="evidence" value="ECO:0007669"/>
    <property type="project" value="InterPro"/>
</dbReference>
<feature type="region of interest" description="Disordered" evidence="1">
    <location>
        <begin position="504"/>
        <end position="568"/>
    </location>
</feature>
<dbReference type="PROSITE" id="PS00108">
    <property type="entry name" value="PROTEIN_KINASE_ST"/>
    <property type="match status" value="1"/>
</dbReference>
<sequence>MPRTPLEMMQRIDDARRRGGLAGFLGTIGAVLDAGLEGIRAEAFDASRDLFHGGRFDDLDLEREHIRGEQGIEELARFDNERIDRELRERRERGEDLPDVELEPYFSPYKTKYTDEDFERIASLLRTKSSRYNSTPRLYTLLRRLDCLSDLDRFLQKGLSDHSLPFSQTQLPSEFSEGWKKRFLEIQHLVCDDSTVVQMISLGKHMTFAQMPKYFDSERVIGTGGRGQVDQVFCTLGGAQSYARKQFSRNIMSVDDASTAAIFINEVENMKQIVHRHCVKLVASYTDPYVFAFIMLPVAESNLADYFKDAVESSNKRTFLPQFLGCLSRALWHIHYQQLRHRDIKPENILVSQNRVLFTDFDSSYSWAHTMHSTTIRVPPRTWKYASPEVARSGRETPQIKSSSDIWSLGCVFLEIITVWKGRTVKELEDYLKRSDYYDNPEGIRQWIEELQRIDTQHSVTVALEWIQGMLQVDPKERPTAHKLVEMTSDFCCVECKGDDSRRIERRTSPGAGEDGDSDSSAKPSGRESVSQGNPHKSVMGSSTSNEPPMSPTIPGWTSPPDAQFQPVSESTCLADVCREMGKDPGSLTEEQRALISATYRYLYQRLGAGFTEAA</sequence>
<evidence type="ECO:0000313" key="3">
    <source>
        <dbReference type="EMBL" id="KAF2188762.1"/>
    </source>
</evidence>
<dbReference type="Proteomes" id="UP000800200">
    <property type="component" value="Unassembled WGS sequence"/>
</dbReference>
<feature type="compositionally biased region" description="Polar residues" evidence="1">
    <location>
        <begin position="519"/>
        <end position="548"/>
    </location>
</feature>
<dbReference type="PANTHER" id="PTHR24359">
    <property type="entry name" value="SERINE/THREONINE-PROTEIN KINASE SBK1"/>
    <property type="match status" value="1"/>
</dbReference>
<reference evidence="3" key="1">
    <citation type="journal article" date="2020" name="Stud. Mycol.">
        <title>101 Dothideomycetes genomes: a test case for predicting lifestyles and emergence of pathogens.</title>
        <authorList>
            <person name="Haridas S."/>
            <person name="Albert R."/>
            <person name="Binder M."/>
            <person name="Bloem J."/>
            <person name="Labutti K."/>
            <person name="Salamov A."/>
            <person name="Andreopoulos B."/>
            <person name="Baker S."/>
            <person name="Barry K."/>
            <person name="Bills G."/>
            <person name="Bluhm B."/>
            <person name="Cannon C."/>
            <person name="Castanera R."/>
            <person name="Culley D."/>
            <person name="Daum C."/>
            <person name="Ezra D."/>
            <person name="Gonzalez J."/>
            <person name="Henrissat B."/>
            <person name="Kuo A."/>
            <person name="Liang C."/>
            <person name="Lipzen A."/>
            <person name="Lutzoni F."/>
            <person name="Magnuson J."/>
            <person name="Mondo S."/>
            <person name="Nolan M."/>
            <person name="Ohm R."/>
            <person name="Pangilinan J."/>
            <person name="Park H.-J."/>
            <person name="Ramirez L."/>
            <person name="Alfaro M."/>
            <person name="Sun H."/>
            <person name="Tritt A."/>
            <person name="Yoshinaga Y."/>
            <person name="Zwiers L.-H."/>
            <person name="Turgeon B."/>
            <person name="Goodwin S."/>
            <person name="Spatafora J."/>
            <person name="Crous P."/>
            <person name="Grigoriev I."/>
        </authorList>
    </citation>
    <scope>NUCLEOTIDE SEQUENCE</scope>
    <source>
        <strain evidence="3">CBS 207.26</strain>
    </source>
</reference>
<dbReference type="AlphaFoldDB" id="A0A6A6ED90"/>
<dbReference type="CDD" id="cd00180">
    <property type="entry name" value="PKc"/>
    <property type="match status" value="1"/>
</dbReference>
<dbReference type="SUPFAM" id="SSF56112">
    <property type="entry name" value="Protein kinase-like (PK-like)"/>
    <property type="match status" value="1"/>
</dbReference>
<protein>
    <submittedName>
        <fullName evidence="3">Kinase-like protein</fullName>
    </submittedName>
</protein>
<dbReference type="InterPro" id="IPR008271">
    <property type="entry name" value="Ser/Thr_kinase_AS"/>
</dbReference>
<proteinExistence type="predicted"/>
<gene>
    <name evidence="3" type="ORF">K469DRAFT_684082</name>
</gene>
<organism evidence="3 4">
    <name type="scientific">Zopfia rhizophila CBS 207.26</name>
    <dbReference type="NCBI Taxonomy" id="1314779"/>
    <lineage>
        <taxon>Eukaryota</taxon>
        <taxon>Fungi</taxon>
        <taxon>Dikarya</taxon>
        <taxon>Ascomycota</taxon>
        <taxon>Pezizomycotina</taxon>
        <taxon>Dothideomycetes</taxon>
        <taxon>Dothideomycetes incertae sedis</taxon>
        <taxon>Zopfiaceae</taxon>
        <taxon>Zopfia</taxon>
    </lineage>
</organism>
<keyword evidence="4" id="KW-1185">Reference proteome</keyword>
<dbReference type="InterPro" id="IPR000719">
    <property type="entry name" value="Prot_kinase_dom"/>
</dbReference>
<dbReference type="Gene3D" id="3.30.200.20">
    <property type="entry name" value="Phosphorylase Kinase, domain 1"/>
    <property type="match status" value="1"/>
</dbReference>
<dbReference type="EMBL" id="ML994622">
    <property type="protein sequence ID" value="KAF2188762.1"/>
    <property type="molecule type" value="Genomic_DNA"/>
</dbReference>
<evidence type="ECO:0000256" key="1">
    <source>
        <dbReference type="SAM" id="MobiDB-lite"/>
    </source>
</evidence>
<dbReference type="OrthoDB" id="4062651at2759"/>
<evidence type="ECO:0000313" key="4">
    <source>
        <dbReference type="Proteomes" id="UP000800200"/>
    </source>
</evidence>
<keyword evidence="3" id="KW-0418">Kinase</keyword>
<dbReference type="SMART" id="SM00220">
    <property type="entry name" value="S_TKc"/>
    <property type="match status" value="1"/>
</dbReference>
<dbReference type="PROSITE" id="PS50011">
    <property type="entry name" value="PROTEIN_KINASE_DOM"/>
    <property type="match status" value="1"/>
</dbReference>
<name>A0A6A6ED90_9PEZI</name>
<dbReference type="PANTHER" id="PTHR24359:SF1">
    <property type="entry name" value="INHIBITOR OF NUCLEAR FACTOR KAPPA-B KINASE EPSILON SUBUNIT HOMOLOG 1-RELATED"/>
    <property type="match status" value="1"/>
</dbReference>
<accession>A0A6A6ED90</accession>
<feature type="domain" description="Protein kinase" evidence="2">
    <location>
        <begin position="215"/>
        <end position="492"/>
    </location>
</feature>
<dbReference type="GO" id="GO:0004674">
    <property type="term" value="F:protein serine/threonine kinase activity"/>
    <property type="evidence" value="ECO:0007669"/>
    <property type="project" value="TreeGrafter"/>
</dbReference>
<keyword evidence="3" id="KW-0808">Transferase</keyword>
<dbReference type="Pfam" id="PF00069">
    <property type="entry name" value="Pkinase"/>
    <property type="match status" value="1"/>
</dbReference>
<evidence type="ECO:0000259" key="2">
    <source>
        <dbReference type="PROSITE" id="PS50011"/>
    </source>
</evidence>